<evidence type="ECO:0000313" key="1">
    <source>
        <dbReference type="EMBL" id="KKL54588.1"/>
    </source>
</evidence>
<gene>
    <name evidence="1" type="ORF">LCGC14_2263890</name>
</gene>
<dbReference type="SUPFAM" id="SSF53098">
    <property type="entry name" value="Ribonuclease H-like"/>
    <property type="match status" value="1"/>
</dbReference>
<organism evidence="1">
    <name type="scientific">marine sediment metagenome</name>
    <dbReference type="NCBI Taxonomy" id="412755"/>
    <lineage>
        <taxon>unclassified sequences</taxon>
        <taxon>metagenomes</taxon>
        <taxon>ecological metagenomes</taxon>
    </lineage>
</organism>
<feature type="non-terminal residue" evidence="1">
    <location>
        <position position="1"/>
    </location>
</feature>
<dbReference type="Gene3D" id="3.30.420.10">
    <property type="entry name" value="Ribonuclease H-like superfamily/Ribonuclease H"/>
    <property type="match status" value="1"/>
</dbReference>
<dbReference type="EMBL" id="LAZR01031145">
    <property type="protein sequence ID" value="KKL54588.1"/>
    <property type="molecule type" value="Genomic_DNA"/>
</dbReference>
<reference evidence="1" key="1">
    <citation type="journal article" date="2015" name="Nature">
        <title>Complex archaea that bridge the gap between prokaryotes and eukaryotes.</title>
        <authorList>
            <person name="Spang A."/>
            <person name="Saw J.H."/>
            <person name="Jorgensen S.L."/>
            <person name="Zaremba-Niedzwiedzka K."/>
            <person name="Martijn J."/>
            <person name="Lind A.E."/>
            <person name="van Eijk R."/>
            <person name="Schleper C."/>
            <person name="Guy L."/>
            <person name="Ettema T.J."/>
        </authorList>
    </citation>
    <scope>NUCLEOTIDE SEQUENCE</scope>
</reference>
<dbReference type="InterPro" id="IPR036397">
    <property type="entry name" value="RNaseH_sf"/>
</dbReference>
<protein>
    <submittedName>
        <fullName evidence="1">Uncharacterized protein</fullName>
    </submittedName>
</protein>
<dbReference type="GO" id="GO:0003676">
    <property type="term" value="F:nucleic acid binding"/>
    <property type="evidence" value="ECO:0007669"/>
    <property type="project" value="InterPro"/>
</dbReference>
<dbReference type="InterPro" id="IPR012337">
    <property type="entry name" value="RNaseH-like_sf"/>
</dbReference>
<sequence length="204" mass="23301">KDGKLIKKDRIIPDIDISPLMKIHFITSKIKDLFNGVEEVIIEDVYYGKNFQSSALLLRLSGAVIDKWIEYKYKLPHLMTASHARAAAGINGHSHKAEVQAYVIDKYGVADPMKIDMYNAEINKLRKEFDVTELSSKIRKIKTQTKEKRDLIAERKKLNDRRKRRMNKLSIIIGEETKIGEDIADSIILGLAYLKESNGINKSS</sequence>
<accession>A0A0F9CYV0</accession>
<dbReference type="AlphaFoldDB" id="A0A0F9CYV0"/>
<name>A0A0F9CYV0_9ZZZZ</name>
<comment type="caution">
    <text evidence="1">The sequence shown here is derived from an EMBL/GenBank/DDBJ whole genome shotgun (WGS) entry which is preliminary data.</text>
</comment>
<proteinExistence type="predicted"/>